<keyword evidence="2" id="KW-1185">Reference proteome</keyword>
<dbReference type="Proteomes" id="UP000632849">
    <property type="component" value="Unassembled WGS sequence"/>
</dbReference>
<dbReference type="EMBL" id="BNBE01000003">
    <property type="protein sequence ID" value="GHG15492.1"/>
    <property type="molecule type" value="Genomic_DNA"/>
</dbReference>
<dbReference type="RefSeq" id="WP_190043618.1">
    <property type="nucleotide sequence ID" value="NZ_BNBE01000003.1"/>
</dbReference>
<evidence type="ECO:0000313" key="2">
    <source>
        <dbReference type="Proteomes" id="UP000632849"/>
    </source>
</evidence>
<dbReference type="AlphaFoldDB" id="A0A919BTY7"/>
<sequence length="86" mass="9428">MITFRLASVPMPHRVAEMVLAAMPEPVCQAVMETEDALREIGRLRPLASADDRVDFEAELGRLAAANKTLAAHHPNLIVAPWERAA</sequence>
<accession>A0A919BTY7</accession>
<comment type="caution">
    <text evidence="1">The sequence shown here is derived from an EMBL/GenBank/DDBJ whole genome shotgun (WGS) entry which is preliminary data.</text>
</comment>
<reference evidence="1" key="2">
    <citation type="submission" date="2020-09" db="EMBL/GenBank/DDBJ databases">
        <authorList>
            <person name="Sun Q."/>
            <person name="Ohkuma M."/>
        </authorList>
    </citation>
    <scope>NUCLEOTIDE SEQUENCE</scope>
    <source>
        <strain evidence="1">JCM 4122</strain>
    </source>
</reference>
<protein>
    <submittedName>
        <fullName evidence="1">Uncharacterized protein</fullName>
    </submittedName>
</protein>
<organism evidence="1 2">
    <name type="scientific">Streptomyces filamentosus</name>
    <name type="common">Streptomyces roseosporus</name>
    <dbReference type="NCBI Taxonomy" id="67294"/>
    <lineage>
        <taxon>Bacteria</taxon>
        <taxon>Bacillati</taxon>
        <taxon>Actinomycetota</taxon>
        <taxon>Actinomycetes</taxon>
        <taxon>Kitasatosporales</taxon>
        <taxon>Streptomycetaceae</taxon>
        <taxon>Streptomyces</taxon>
    </lineage>
</organism>
<gene>
    <name evidence="1" type="ORF">GCM10017667_56330</name>
</gene>
<evidence type="ECO:0000313" key="1">
    <source>
        <dbReference type="EMBL" id="GHG15492.1"/>
    </source>
</evidence>
<proteinExistence type="predicted"/>
<reference evidence="1" key="1">
    <citation type="journal article" date="2014" name="Int. J. Syst. Evol. Microbiol.">
        <title>Complete genome sequence of Corynebacterium casei LMG S-19264T (=DSM 44701T), isolated from a smear-ripened cheese.</title>
        <authorList>
            <consortium name="US DOE Joint Genome Institute (JGI-PGF)"/>
            <person name="Walter F."/>
            <person name="Albersmeier A."/>
            <person name="Kalinowski J."/>
            <person name="Ruckert C."/>
        </authorList>
    </citation>
    <scope>NUCLEOTIDE SEQUENCE</scope>
    <source>
        <strain evidence="1">JCM 4122</strain>
    </source>
</reference>
<name>A0A919BTY7_STRFL</name>